<feature type="transmembrane region" description="Helical" evidence="1">
    <location>
        <begin position="138"/>
        <end position="158"/>
    </location>
</feature>
<feature type="transmembrane region" description="Helical" evidence="1">
    <location>
        <begin position="220"/>
        <end position="240"/>
    </location>
</feature>
<feature type="transmembrane region" description="Helical" evidence="1">
    <location>
        <begin position="164"/>
        <end position="180"/>
    </location>
</feature>
<feature type="transmembrane region" description="Helical" evidence="1">
    <location>
        <begin position="332"/>
        <end position="353"/>
    </location>
</feature>
<dbReference type="EMBL" id="VLLA01000021">
    <property type="protein sequence ID" value="TWI62719.1"/>
    <property type="molecule type" value="Genomic_DNA"/>
</dbReference>
<evidence type="ECO:0008006" key="4">
    <source>
        <dbReference type="Google" id="ProtNLM"/>
    </source>
</evidence>
<accession>A0A562R0X5</accession>
<dbReference type="Proteomes" id="UP000316291">
    <property type="component" value="Unassembled WGS sequence"/>
</dbReference>
<feature type="transmembrane region" description="Helical" evidence="1">
    <location>
        <begin position="278"/>
        <end position="300"/>
    </location>
</feature>
<proteinExistence type="predicted"/>
<feature type="transmembrane region" description="Helical" evidence="1">
    <location>
        <begin position="306"/>
        <end position="325"/>
    </location>
</feature>
<gene>
    <name evidence="2" type="ORF">IQ16_06467</name>
</gene>
<keyword evidence="1" id="KW-0812">Transmembrane</keyword>
<organism evidence="2 3">
    <name type="scientific">Bradyrhizobium huanghuaihaiense</name>
    <dbReference type="NCBI Taxonomy" id="990078"/>
    <lineage>
        <taxon>Bacteria</taxon>
        <taxon>Pseudomonadati</taxon>
        <taxon>Pseudomonadota</taxon>
        <taxon>Alphaproteobacteria</taxon>
        <taxon>Hyphomicrobiales</taxon>
        <taxon>Nitrobacteraceae</taxon>
        <taxon>Bradyrhizobium</taxon>
    </lineage>
</organism>
<feature type="transmembrane region" description="Helical" evidence="1">
    <location>
        <begin position="359"/>
        <end position="381"/>
    </location>
</feature>
<name>A0A562R0X5_9BRAD</name>
<keyword evidence="1" id="KW-1133">Transmembrane helix</keyword>
<keyword evidence="1" id="KW-0472">Membrane</keyword>
<dbReference type="AlphaFoldDB" id="A0A562R0X5"/>
<protein>
    <recommendedName>
        <fullName evidence="4">Glycosyltransferase RgtA/B/C/D-like domain-containing protein</fullName>
    </recommendedName>
</protein>
<sequence length="453" mass="49944">MTDKVSDELITADARRHGHPLAAAGLANTLIVVMAIGTVVWLGLLLNTMLRQPFEATDDLIWLAKLRNDRFLDLPLSPAWMLQSPFYRPVAEFLLKCLYALFGLDPTPYRYVQFAIFLLLMGLSLQVVRRLGLRPESVLLITVFAIGSPFISGSVVWISELPHVLVLVCFAASLLSVLSDNTDRVKLALCGLAYAIALLSKENGLFLIAFYIYFLRTAPLRAAIVFGGITLAYFAMRAVVLGSGMGTAGVDESVGYFFQMLSKEERLTLFSGHAVYKLYVYNVLAQLGALAFRITQWGVIFDRPHYQIIVETLSTALIVAGLVALRGRPQRHTLVVVVIAAIAIGGPLLSYSYARDRHLALPAFAYAFLLAIAVNELASFLPGRPRPTALIACVWVAWSLQAGLMLRQINWASGDVIERVYRANEKPFNPTLPPDVWATAREHALSLAPPSRQ</sequence>
<reference evidence="2 3" key="1">
    <citation type="journal article" date="2015" name="Stand. Genomic Sci.">
        <title>Genomic Encyclopedia of Bacterial and Archaeal Type Strains, Phase III: the genomes of soil and plant-associated and newly described type strains.</title>
        <authorList>
            <person name="Whitman W.B."/>
            <person name="Woyke T."/>
            <person name="Klenk H.P."/>
            <person name="Zhou Y."/>
            <person name="Lilburn T.G."/>
            <person name="Beck B.J."/>
            <person name="De Vos P."/>
            <person name="Vandamme P."/>
            <person name="Eisen J.A."/>
            <person name="Garrity G."/>
            <person name="Hugenholtz P."/>
            <person name="Kyrpides N.C."/>
        </authorList>
    </citation>
    <scope>NUCLEOTIDE SEQUENCE [LARGE SCALE GENOMIC DNA]</scope>
    <source>
        <strain evidence="2 3">CGMCC 1.10948</strain>
    </source>
</reference>
<feature type="transmembrane region" description="Helical" evidence="1">
    <location>
        <begin position="111"/>
        <end position="131"/>
    </location>
</feature>
<feature type="transmembrane region" description="Helical" evidence="1">
    <location>
        <begin position="192"/>
        <end position="214"/>
    </location>
</feature>
<comment type="caution">
    <text evidence="2">The sequence shown here is derived from an EMBL/GenBank/DDBJ whole genome shotgun (WGS) entry which is preliminary data.</text>
</comment>
<evidence type="ECO:0000256" key="1">
    <source>
        <dbReference type="SAM" id="Phobius"/>
    </source>
</evidence>
<feature type="transmembrane region" description="Helical" evidence="1">
    <location>
        <begin position="21"/>
        <end position="44"/>
    </location>
</feature>
<dbReference type="RefSeq" id="WP_018643237.1">
    <property type="nucleotide sequence ID" value="NZ_VLLA01000021.1"/>
</dbReference>
<dbReference type="OrthoDB" id="8192963at2"/>
<evidence type="ECO:0000313" key="3">
    <source>
        <dbReference type="Proteomes" id="UP000316291"/>
    </source>
</evidence>
<evidence type="ECO:0000313" key="2">
    <source>
        <dbReference type="EMBL" id="TWI62719.1"/>
    </source>
</evidence>
<keyword evidence="3" id="KW-1185">Reference proteome</keyword>